<proteinExistence type="predicted"/>
<sequence length="198" mass="20844">MSEFTPPLAQPVSKPTPGVVNIAAYLQWFTVLLSLVGVVLTAMYAGDLTDAMVKAYEDQGAAKNVIDGVKFSGTIITVSAIIGLVVALVYALLGFLNRKGKNGSRIATWVLSGIFLLCGAASFGLNAMSGGTQNDINMDKVNDAIADAVPPIFTVWQSISGIVSLVIYVAVIVLLALPAANDFFRKEPPPAVIFDPKV</sequence>
<feature type="transmembrane region" description="Helical" evidence="1">
    <location>
        <begin position="22"/>
        <end position="45"/>
    </location>
</feature>
<keyword evidence="1" id="KW-0472">Membrane</keyword>
<feature type="transmembrane region" description="Helical" evidence="1">
    <location>
        <begin position="108"/>
        <end position="128"/>
    </location>
</feature>
<protein>
    <submittedName>
        <fullName evidence="2">Uncharacterized protein</fullName>
    </submittedName>
</protein>
<dbReference type="RefSeq" id="WP_285660796.1">
    <property type="nucleotide sequence ID" value="NZ_BSTX01000001.1"/>
</dbReference>
<dbReference type="AlphaFoldDB" id="A0A9W6SGG4"/>
<accession>A0A9W6SGG4</accession>
<gene>
    <name evidence="2" type="ORF">Afil01_03590</name>
</gene>
<feature type="transmembrane region" description="Helical" evidence="1">
    <location>
        <begin position="75"/>
        <end position="96"/>
    </location>
</feature>
<reference evidence="2" key="1">
    <citation type="submission" date="2023-03" db="EMBL/GenBank/DDBJ databases">
        <title>Actinorhabdospora filicis NBRC 111898.</title>
        <authorList>
            <person name="Ichikawa N."/>
            <person name="Sato H."/>
            <person name="Tonouchi N."/>
        </authorList>
    </citation>
    <scope>NUCLEOTIDE SEQUENCE</scope>
    <source>
        <strain evidence="2">NBRC 111898</strain>
    </source>
</reference>
<evidence type="ECO:0000313" key="3">
    <source>
        <dbReference type="Proteomes" id="UP001165079"/>
    </source>
</evidence>
<keyword evidence="1" id="KW-0812">Transmembrane</keyword>
<keyword evidence="1" id="KW-1133">Transmembrane helix</keyword>
<dbReference type="EMBL" id="BSTX01000001">
    <property type="protein sequence ID" value="GLZ75552.1"/>
    <property type="molecule type" value="Genomic_DNA"/>
</dbReference>
<feature type="transmembrane region" description="Helical" evidence="1">
    <location>
        <begin position="155"/>
        <end position="177"/>
    </location>
</feature>
<name>A0A9W6SGG4_9ACTN</name>
<evidence type="ECO:0000313" key="2">
    <source>
        <dbReference type="EMBL" id="GLZ75552.1"/>
    </source>
</evidence>
<organism evidence="2 3">
    <name type="scientific">Actinorhabdospora filicis</name>
    <dbReference type="NCBI Taxonomy" id="1785913"/>
    <lineage>
        <taxon>Bacteria</taxon>
        <taxon>Bacillati</taxon>
        <taxon>Actinomycetota</taxon>
        <taxon>Actinomycetes</taxon>
        <taxon>Micromonosporales</taxon>
        <taxon>Micromonosporaceae</taxon>
        <taxon>Actinorhabdospora</taxon>
    </lineage>
</organism>
<evidence type="ECO:0000256" key="1">
    <source>
        <dbReference type="SAM" id="Phobius"/>
    </source>
</evidence>
<keyword evidence="3" id="KW-1185">Reference proteome</keyword>
<dbReference type="Proteomes" id="UP001165079">
    <property type="component" value="Unassembled WGS sequence"/>
</dbReference>
<comment type="caution">
    <text evidence="2">The sequence shown here is derived from an EMBL/GenBank/DDBJ whole genome shotgun (WGS) entry which is preliminary data.</text>
</comment>